<feature type="region of interest" description="Disordered" evidence="1">
    <location>
        <begin position="207"/>
        <end position="273"/>
    </location>
</feature>
<name>A0ABQ8TSR5_PERAM</name>
<keyword evidence="3" id="KW-1185">Reference proteome</keyword>
<evidence type="ECO:0000256" key="1">
    <source>
        <dbReference type="SAM" id="MobiDB-lite"/>
    </source>
</evidence>
<gene>
    <name evidence="2" type="ORF">ANN_01145</name>
</gene>
<evidence type="ECO:0000313" key="2">
    <source>
        <dbReference type="EMBL" id="KAJ4449741.1"/>
    </source>
</evidence>
<dbReference type="EMBL" id="JAJSOF020000003">
    <property type="protein sequence ID" value="KAJ4449741.1"/>
    <property type="molecule type" value="Genomic_DNA"/>
</dbReference>
<sequence>MSPGSSTESYPAFARIGLRENPGKNLNQVTFPDRDSNPGHLVSRPDALTVTPQLPPREVRSVIKFLNAQGIAPIEIDRQLCQVYGPNVMSKQMVRCSTRSKKKKEFRPSLGGGNAPPWPLTPPMPKMVTSRRGSPPVPCAYAIRTRNHARIVVVYPIERDHVYFNRVINHEVVVSEGFTLRTLHLTDRIHIPSLLRKIPQRPPCRSEAKLLPRVGPPRVPLQKPSNIAELHSTETGRERGGECNSGDERAMARQQEHPYELGDEEAPRSQERR</sequence>
<dbReference type="Proteomes" id="UP001148838">
    <property type="component" value="Unassembled WGS sequence"/>
</dbReference>
<feature type="region of interest" description="Disordered" evidence="1">
    <location>
        <begin position="98"/>
        <end position="121"/>
    </location>
</feature>
<comment type="caution">
    <text evidence="2">The sequence shown here is derived from an EMBL/GenBank/DDBJ whole genome shotgun (WGS) entry which is preliminary data.</text>
</comment>
<proteinExistence type="predicted"/>
<accession>A0ABQ8TSR5</accession>
<protein>
    <submittedName>
        <fullName evidence="2">Uncharacterized protein</fullName>
    </submittedName>
</protein>
<organism evidence="2 3">
    <name type="scientific">Periplaneta americana</name>
    <name type="common">American cockroach</name>
    <name type="synonym">Blatta americana</name>
    <dbReference type="NCBI Taxonomy" id="6978"/>
    <lineage>
        <taxon>Eukaryota</taxon>
        <taxon>Metazoa</taxon>
        <taxon>Ecdysozoa</taxon>
        <taxon>Arthropoda</taxon>
        <taxon>Hexapoda</taxon>
        <taxon>Insecta</taxon>
        <taxon>Pterygota</taxon>
        <taxon>Neoptera</taxon>
        <taxon>Polyneoptera</taxon>
        <taxon>Dictyoptera</taxon>
        <taxon>Blattodea</taxon>
        <taxon>Blattoidea</taxon>
        <taxon>Blattidae</taxon>
        <taxon>Blattinae</taxon>
        <taxon>Periplaneta</taxon>
    </lineage>
</organism>
<feature type="compositionally biased region" description="Basic and acidic residues" evidence="1">
    <location>
        <begin position="231"/>
        <end position="273"/>
    </location>
</feature>
<reference evidence="2 3" key="1">
    <citation type="journal article" date="2022" name="Allergy">
        <title>Genome assembly and annotation of Periplaneta americana reveal a comprehensive cockroach allergen profile.</title>
        <authorList>
            <person name="Wang L."/>
            <person name="Xiong Q."/>
            <person name="Saelim N."/>
            <person name="Wang L."/>
            <person name="Nong W."/>
            <person name="Wan A.T."/>
            <person name="Shi M."/>
            <person name="Liu X."/>
            <person name="Cao Q."/>
            <person name="Hui J.H.L."/>
            <person name="Sookrung N."/>
            <person name="Leung T.F."/>
            <person name="Tungtrongchitr A."/>
            <person name="Tsui S.K.W."/>
        </authorList>
    </citation>
    <scope>NUCLEOTIDE SEQUENCE [LARGE SCALE GENOMIC DNA]</scope>
    <source>
        <strain evidence="2">PWHHKU_190912</strain>
    </source>
</reference>
<evidence type="ECO:0000313" key="3">
    <source>
        <dbReference type="Proteomes" id="UP001148838"/>
    </source>
</evidence>